<keyword evidence="4" id="KW-1015">Disulfide bond</keyword>
<dbReference type="CDD" id="cd00042">
    <property type="entry name" value="CY"/>
    <property type="match status" value="1"/>
</dbReference>
<sequence>GSRTGSLLLPLLLHPHYGWAPAHPASHPDPGPVPSPGMNRSRSPMVGTPWAADHVNEEDARQVSNFALTKSNKASEGTAGGAQGVGLHEQVVAGMNYFLGAETGRTRCTKSQPNLDSCPFRDQPHLMKKMLCSYHTYTVPCLGKTSTEKFSGQNAEDPVTGWSTLAPLS</sequence>
<dbReference type="Ensembl" id="ENSCAFT00020014531.1">
    <property type="protein sequence ID" value="ENSCAFP00020012593.1"/>
    <property type="gene ID" value="ENSCAFG00020010140.1"/>
</dbReference>
<dbReference type="PANTHER" id="PTHR46186:SF2">
    <property type="entry name" value="CYSTATIN"/>
    <property type="match status" value="1"/>
</dbReference>
<dbReference type="Gene3D" id="3.10.450.10">
    <property type="match status" value="1"/>
</dbReference>
<dbReference type="SMART" id="SM00043">
    <property type="entry name" value="CY"/>
    <property type="match status" value="1"/>
</dbReference>
<evidence type="ECO:0000256" key="2">
    <source>
        <dbReference type="ARBA" id="ARBA00022690"/>
    </source>
</evidence>
<keyword evidence="2" id="KW-0646">Protease inhibitor</keyword>
<evidence type="ECO:0000256" key="4">
    <source>
        <dbReference type="ARBA" id="ARBA00023157"/>
    </source>
</evidence>
<dbReference type="AlphaFoldDB" id="A0A8C0KAM6"/>
<keyword evidence="6" id="KW-0732">Signal</keyword>
<proteinExistence type="inferred from homology"/>
<evidence type="ECO:0000256" key="3">
    <source>
        <dbReference type="ARBA" id="ARBA00022704"/>
    </source>
</evidence>
<dbReference type="GO" id="GO:0004869">
    <property type="term" value="F:cysteine-type endopeptidase inhibitor activity"/>
    <property type="evidence" value="ECO:0007669"/>
    <property type="project" value="UniProtKB-KW"/>
</dbReference>
<reference evidence="8" key="2">
    <citation type="submission" date="2025-09" db="UniProtKB">
        <authorList>
            <consortium name="Ensembl"/>
        </authorList>
    </citation>
    <scope>IDENTIFICATION</scope>
</reference>
<dbReference type="PANTHER" id="PTHR46186">
    <property type="entry name" value="CYSTATIN"/>
    <property type="match status" value="1"/>
</dbReference>
<evidence type="ECO:0000313" key="9">
    <source>
        <dbReference type="Proteomes" id="UP000694391"/>
    </source>
</evidence>
<protein>
    <recommendedName>
        <fullName evidence="7">Cystatin domain-containing protein</fullName>
    </recommendedName>
</protein>
<feature type="region of interest" description="Disordered" evidence="5">
    <location>
        <begin position="148"/>
        <end position="169"/>
    </location>
</feature>
<name>A0A8C0KAM6_CANLU</name>
<accession>A0A8C0KAM6</accession>
<dbReference type="Pfam" id="PF00031">
    <property type="entry name" value="Cystatin"/>
    <property type="match status" value="1"/>
</dbReference>
<feature type="signal peptide" evidence="6">
    <location>
        <begin position="1"/>
        <end position="20"/>
    </location>
</feature>
<evidence type="ECO:0000259" key="7">
    <source>
        <dbReference type="SMART" id="SM00043"/>
    </source>
</evidence>
<dbReference type="GeneTree" id="ENSGT00940000154755"/>
<comment type="similarity">
    <text evidence="1">Belongs to the cystatin family.</text>
</comment>
<dbReference type="GO" id="GO:0005615">
    <property type="term" value="C:extracellular space"/>
    <property type="evidence" value="ECO:0007669"/>
    <property type="project" value="TreeGrafter"/>
</dbReference>
<evidence type="ECO:0000256" key="6">
    <source>
        <dbReference type="SAM" id="SignalP"/>
    </source>
</evidence>
<feature type="chain" id="PRO_5034128579" description="Cystatin domain-containing protein" evidence="6">
    <location>
        <begin position="21"/>
        <end position="169"/>
    </location>
</feature>
<dbReference type="GO" id="GO:0031982">
    <property type="term" value="C:vesicle"/>
    <property type="evidence" value="ECO:0007669"/>
    <property type="project" value="TreeGrafter"/>
</dbReference>
<dbReference type="InterPro" id="IPR000010">
    <property type="entry name" value="Cystatin_dom"/>
</dbReference>
<dbReference type="GO" id="GO:0005737">
    <property type="term" value="C:cytoplasm"/>
    <property type="evidence" value="ECO:0007669"/>
    <property type="project" value="TreeGrafter"/>
</dbReference>
<keyword evidence="3" id="KW-0789">Thiol protease inhibitor</keyword>
<evidence type="ECO:0000313" key="8">
    <source>
        <dbReference type="Ensembl" id="ENSCAFP00020012593.1"/>
    </source>
</evidence>
<evidence type="ECO:0000256" key="1">
    <source>
        <dbReference type="ARBA" id="ARBA00009403"/>
    </source>
</evidence>
<reference evidence="8" key="1">
    <citation type="submission" date="2025-08" db="UniProtKB">
        <authorList>
            <consortium name="Ensembl"/>
        </authorList>
    </citation>
    <scope>IDENTIFICATION</scope>
</reference>
<feature type="domain" description="Cystatin" evidence="7">
    <location>
        <begin position="44"/>
        <end position="153"/>
    </location>
</feature>
<dbReference type="Proteomes" id="UP000694391">
    <property type="component" value="Unplaced"/>
</dbReference>
<evidence type="ECO:0000256" key="5">
    <source>
        <dbReference type="SAM" id="MobiDB-lite"/>
    </source>
</evidence>
<organism evidence="8 9">
    <name type="scientific">Canis lupus dingo</name>
    <name type="common">dingo</name>
    <dbReference type="NCBI Taxonomy" id="286419"/>
    <lineage>
        <taxon>Eukaryota</taxon>
        <taxon>Metazoa</taxon>
        <taxon>Chordata</taxon>
        <taxon>Craniata</taxon>
        <taxon>Vertebrata</taxon>
        <taxon>Euteleostomi</taxon>
        <taxon>Mammalia</taxon>
        <taxon>Eutheria</taxon>
        <taxon>Laurasiatheria</taxon>
        <taxon>Carnivora</taxon>
        <taxon>Caniformia</taxon>
        <taxon>Canidae</taxon>
        <taxon>Canis</taxon>
    </lineage>
</organism>
<dbReference type="InterPro" id="IPR018073">
    <property type="entry name" value="Prot_inh_cystat_CS"/>
</dbReference>
<feature type="region of interest" description="Disordered" evidence="5">
    <location>
        <begin position="23"/>
        <end position="42"/>
    </location>
</feature>
<dbReference type="PROSITE" id="PS00287">
    <property type="entry name" value="CYSTATIN"/>
    <property type="match status" value="1"/>
</dbReference>
<dbReference type="FunFam" id="3.10.450.10:FF:000004">
    <property type="entry name" value="Cystatin C"/>
    <property type="match status" value="1"/>
</dbReference>
<dbReference type="SUPFAM" id="SSF54403">
    <property type="entry name" value="Cystatin/monellin"/>
    <property type="match status" value="1"/>
</dbReference>
<keyword evidence="9" id="KW-1185">Reference proteome</keyword>
<dbReference type="InterPro" id="IPR046350">
    <property type="entry name" value="Cystatin_sf"/>
</dbReference>